<dbReference type="AlphaFoldDB" id="A0A8H3LCW8"/>
<gene>
    <name evidence="1" type="ORF">RCL2_001322000</name>
</gene>
<proteinExistence type="predicted"/>
<protein>
    <recommendedName>
        <fullName evidence="3">F-box domain-containing protein</fullName>
    </recommendedName>
</protein>
<organism evidence="1 2">
    <name type="scientific">Rhizophagus clarus</name>
    <dbReference type="NCBI Taxonomy" id="94130"/>
    <lineage>
        <taxon>Eukaryota</taxon>
        <taxon>Fungi</taxon>
        <taxon>Fungi incertae sedis</taxon>
        <taxon>Mucoromycota</taxon>
        <taxon>Glomeromycotina</taxon>
        <taxon>Glomeromycetes</taxon>
        <taxon>Glomerales</taxon>
        <taxon>Glomeraceae</taxon>
        <taxon>Rhizophagus</taxon>
    </lineage>
</organism>
<reference evidence="1" key="1">
    <citation type="submission" date="2019-10" db="EMBL/GenBank/DDBJ databases">
        <title>Conservation and host-specific expression of non-tandemly repeated heterogenous ribosome RNA gene in arbuscular mycorrhizal fungi.</title>
        <authorList>
            <person name="Maeda T."/>
            <person name="Kobayashi Y."/>
            <person name="Nakagawa T."/>
            <person name="Ezawa T."/>
            <person name="Yamaguchi K."/>
            <person name="Bino T."/>
            <person name="Nishimoto Y."/>
            <person name="Shigenobu S."/>
            <person name="Kawaguchi M."/>
        </authorList>
    </citation>
    <scope>NUCLEOTIDE SEQUENCE</scope>
    <source>
        <strain evidence="1">HR1</strain>
    </source>
</reference>
<dbReference type="OrthoDB" id="2330282at2759"/>
<dbReference type="EMBL" id="BLAL01000160">
    <property type="protein sequence ID" value="GES86153.1"/>
    <property type="molecule type" value="Genomic_DNA"/>
</dbReference>
<evidence type="ECO:0008006" key="3">
    <source>
        <dbReference type="Google" id="ProtNLM"/>
    </source>
</evidence>
<dbReference type="Proteomes" id="UP000615446">
    <property type="component" value="Unassembled WGS sequence"/>
</dbReference>
<comment type="caution">
    <text evidence="1">The sequence shown here is derived from an EMBL/GenBank/DDBJ whole genome shotgun (WGS) entry which is preliminary data.</text>
</comment>
<name>A0A8H3LCW8_9GLOM</name>
<dbReference type="InterPro" id="IPR032675">
    <property type="entry name" value="LRR_dom_sf"/>
</dbReference>
<evidence type="ECO:0000313" key="1">
    <source>
        <dbReference type="EMBL" id="GES86153.1"/>
    </source>
</evidence>
<dbReference type="Gene3D" id="3.80.10.10">
    <property type="entry name" value="Ribonuclease Inhibitor"/>
    <property type="match status" value="1"/>
</dbReference>
<accession>A0A8H3LCW8</accession>
<evidence type="ECO:0000313" key="2">
    <source>
        <dbReference type="Proteomes" id="UP000615446"/>
    </source>
</evidence>
<sequence>MVSKLNNDCLQNIFEFFETDQSTLFKCILVSRSWFEILVPYLWENPFLIVHRKGAANSKKLLTTIITMFPFDKSTEDKLNSCKYYKVTYHSFEKSFCNYLSFIKIFKSVEFHGFIDKCSRVTPWKYRPFKKYVSNGVRLPSPSCVYDEEIGKIIYLRKIFHDCKNIKKITINTCDGNFNNSDYLINFLRAQQGLKAIHLLNRSNCFEFNEFGQLKRFPKELLIQICSIEELGIKNFMLPYGQDYILSKLKRLEITFEKWPPRVVNTFQNVSCPLLEVLIFHDSLPPLDVLAEFIENTKGHLQCLHMKLVNREYYNTHLLLETITKSCPKIISLSTVINITEDLILLKNLLISCNELKNFTLVSINDMNQSFLQDQLRMINENWDVIHERCLIREAGTRPNMWTRFNKFHIKF</sequence>